<gene>
    <name evidence="1" type="ORF">PILCRDRAFT_813285</name>
</gene>
<dbReference type="InParanoid" id="A0A0C3GFC1"/>
<keyword evidence="2" id="KW-1185">Reference proteome</keyword>
<name>A0A0C3GFC1_PILCF</name>
<reference evidence="1 2" key="1">
    <citation type="submission" date="2014-04" db="EMBL/GenBank/DDBJ databases">
        <authorList>
            <consortium name="DOE Joint Genome Institute"/>
            <person name="Kuo A."/>
            <person name="Tarkka M."/>
            <person name="Buscot F."/>
            <person name="Kohler A."/>
            <person name="Nagy L.G."/>
            <person name="Floudas D."/>
            <person name="Copeland A."/>
            <person name="Barry K.W."/>
            <person name="Cichocki N."/>
            <person name="Veneault-Fourrey C."/>
            <person name="LaButti K."/>
            <person name="Lindquist E.A."/>
            <person name="Lipzen A."/>
            <person name="Lundell T."/>
            <person name="Morin E."/>
            <person name="Murat C."/>
            <person name="Sun H."/>
            <person name="Tunlid A."/>
            <person name="Henrissat B."/>
            <person name="Grigoriev I.V."/>
            <person name="Hibbett D.S."/>
            <person name="Martin F."/>
            <person name="Nordberg H.P."/>
            <person name="Cantor M.N."/>
            <person name="Hua S.X."/>
        </authorList>
    </citation>
    <scope>NUCLEOTIDE SEQUENCE [LARGE SCALE GENOMIC DNA]</scope>
    <source>
        <strain evidence="1 2">F 1598</strain>
    </source>
</reference>
<organism evidence="1 2">
    <name type="scientific">Piloderma croceum (strain F 1598)</name>
    <dbReference type="NCBI Taxonomy" id="765440"/>
    <lineage>
        <taxon>Eukaryota</taxon>
        <taxon>Fungi</taxon>
        <taxon>Dikarya</taxon>
        <taxon>Basidiomycota</taxon>
        <taxon>Agaricomycotina</taxon>
        <taxon>Agaricomycetes</taxon>
        <taxon>Agaricomycetidae</taxon>
        <taxon>Atheliales</taxon>
        <taxon>Atheliaceae</taxon>
        <taxon>Piloderma</taxon>
    </lineage>
</organism>
<proteinExistence type="predicted"/>
<dbReference type="EMBL" id="KN832975">
    <property type="protein sequence ID" value="KIM89351.1"/>
    <property type="molecule type" value="Genomic_DNA"/>
</dbReference>
<dbReference type="Proteomes" id="UP000054166">
    <property type="component" value="Unassembled WGS sequence"/>
</dbReference>
<accession>A0A0C3GFC1</accession>
<evidence type="ECO:0000313" key="2">
    <source>
        <dbReference type="Proteomes" id="UP000054166"/>
    </source>
</evidence>
<reference evidence="2" key="2">
    <citation type="submission" date="2015-01" db="EMBL/GenBank/DDBJ databases">
        <title>Evolutionary Origins and Diversification of the Mycorrhizal Mutualists.</title>
        <authorList>
            <consortium name="DOE Joint Genome Institute"/>
            <consortium name="Mycorrhizal Genomics Consortium"/>
            <person name="Kohler A."/>
            <person name="Kuo A."/>
            <person name="Nagy L.G."/>
            <person name="Floudas D."/>
            <person name="Copeland A."/>
            <person name="Barry K.W."/>
            <person name="Cichocki N."/>
            <person name="Veneault-Fourrey C."/>
            <person name="LaButti K."/>
            <person name="Lindquist E.A."/>
            <person name="Lipzen A."/>
            <person name="Lundell T."/>
            <person name="Morin E."/>
            <person name="Murat C."/>
            <person name="Riley R."/>
            <person name="Ohm R."/>
            <person name="Sun H."/>
            <person name="Tunlid A."/>
            <person name="Henrissat B."/>
            <person name="Grigoriev I.V."/>
            <person name="Hibbett D.S."/>
            <person name="Martin F."/>
        </authorList>
    </citation>
    <scope>NUCLEOTIDE SEQUENCE [LARGE SCALE GENOMIC DNA]</scope>
    <source>
        <strain evidence="2">F 1598</strain>
    </source>
</reference>
<evidence type="ECO:0000313" key="1">
    <source>
        <dbReference type="EMBL" id="KIM89351.1"/>
    </source>
</evidence>
<protein>
    <submittedName>
        <fullName evidence="1">Uncharacterized protein</fullName>
    </submittedName>
</protein>
<dbReference type="HOGENOM" id="CLU_3033170_0_0_1"/>
<sequence>MIIVYVVSGGAYENGSLLTKLVALLNRPDYRLLYHSKLKQVPESSTKFHKIGEGL</sequence>
<dbReference type="AlphaFoldDB" id="A0A0C3GFC1"/>